<dbReference type="PANTHER" id="PTHR46795">
    <property type="entry name" value="ABC TRANSPORTER PERMEASE-RELATED-RELATED"/>
    <property type="match status" value="1"/>
</dbReference>
<evidence type="ECO:0000256" key="3">
    <source>
        <dbReference type="ARBA" id="ARBA00022692"/>
    </source>
</evidence>
<evidence type="ECO:0000256" key="5">
    <source>
        <dbReference type="ARBA" id="ARBA00023136"/>
    </source>
</evidence>
<dbReference type="InterPro" id="IPR003838">
    <property type="entry name" value="ABC3_permease_C"/>
</dbReference>
<feature type="domain" description="ABC3 transporter permease C-terminal" evidence="7">
    <location>
        <begin position="518"/>
        <end position="619"/>
    </location>
</feature>
<dbReference type="RefSeq" id="WP_285930840.1">
    <property type="nucleotide sequence ID" value="NZ_JASTZU010000018.1"/>
</dbReference>
<evidence type="ECO:0000259" key="7">
    <source>
        <dbReference type="Pfam" id="PF02687"/>
    </source>
</evidence>
<keyword evidence="2 6" id="KW-1003">Cell membrane</keyword>
<comment type="subcellular location">
    <subcellularLocation>
        <location evidence="1 6">Cell membrane</location>
        <topology evidence="1 6">Multi-pass membrane protein</topology>
    </subcellularLocation>
</comment>
<feature type="domain" description="ABC3 transporter permease C-terminal" evidence="7">
    <location>
        <begin position="59"/>
        <end position="178"/>
    </location>
</feature>
<feature type="transmembrane region" description="Helical" evidence="6">
    <location>
        <begin position="567"/>
        <end position="589"/>
    </location>
</feature>
<feature type="transmembrane region" description="Helical" evidence="6">
    <location>
        <begin position="109"/>
        <end position="134"/>
    </location>
</feature>
<keyword evidence="6" id="KW-0813">Transport</keyword>
<evidence type="ECO:0000256" key="1">
    <source>
        <dbReference type="ARBA" id="ARBA00004651"/>
    </source>
</evidence>
<evidence type="ECO:0000256" key="6">
    <source>
        <dbReference type="PIRNR" id="PIRNR018968"/>
    </source>
</evidence>
<proteinExistence type="inferred from homology"/>
<dbReference type="Proteomes" id="UP001235343">
    <property type="component" value="Unassembled WGS sequence"/>
</dbReference>
<accession>A0ABT7L201</accession>
<feature type="transmembrane region" description="Helical" evidence="6">
    <location>
        <begin position="196"/>
        <end position="215"/>
    </location>
</feature>
<comment type="caution">
    <text evidence="8">The sequence shown here is derived from an EMBL/GenBank/DDBJ whole genome shotgun (WGS) entry which is preliminary data.</text>
</comment>
<sequence>MTFRQFAFNNVLRNKRMYIAYLLSSMFTVMVFFTFAIFAFHPAFSGGSINQNALLGMGVAGGIIYVFSFFFVLYSMSSFLQSRKKEFGLLIMLGASNKQIRLMVFLENILIGFFATVGGIVSGLVFAKAILLIAENVLIISETLDFYFPTLAIIVTFISFLFLFFCISLFVSFVLRTKRLVDLIKGDKQSKGEPKASIILSVLAALLLISGYITAMMVEGIYVVYVMIPVILVVTLGTYLLFTQLSVYVIRRLKNNTSIFWRKTNMLLFSDLSFRLKDNARTFFMVAIISTVAFSAIGSLYGFGSYLTKGTKEASPYAITYSPFLDDTKAMIEEDANTINAILQEENIDAKMASMELHYHEIGERSVVIASASDYNRFAALIGDKELHPEGNEAIVVEQSDANIAEGPKASEVLMEASVKLQNGQEIQPTKVVESAVLSAMNGYYVVNDKDFKQLGSPERKDHSVVWNAEEGQTDQIIEVGRIIERSEGDLQYKTFITDYTIYEINKAYGPILFIGLFIGIVFFVSAGSFLYFRLFTDLDEEKRKFQAIAKIGLTQSELQKVVNRQIAILFFSPIVVALVHGAVALTALSRLFNYNLTVESSLVLGSFALIQVIYFLIVRFFYVKQVRRIVF</sequence>
<feature type="transmembrane region" description="Helical" evidence="6">
    <location>
        <begin position="221"/>
        <end position="242"/>
    </location>
</feature>
<evidence type="ECO:0000313" key="8">
    <source>
        <dbReference type="EMBL" id="MDL4839874.1"/>
    </source>
</evidence>
<keyword evidence="9" id="KW-1185">Reference proteome</keyword>
<organism evidence="8 9">
    <name type="scientific">Aquibacillus rhizosphaerae</name>
    <dbReference type="NCBI Taxonomy" id="3051431"/>
    <lineage>
        <taxon>Bacteria</taxon>
        <taxon>Bacillati</taxon>
        <taxon>Bacillota</taxon>
        <taxon>Bacilli</taxon>
        <taxon>Bacillales</taxon>
        <taxon>Bacillaceae</taxon>
        <taxon>Aquibacillus</taxon>
    </lineage>
</organism>
<keyword evidence="4 6" id="KW-1133">Transmembrane helix</keyword>
<keyword evidence="5 6" id="KW-0472">Membrane</keyword>
<dbReference type="InterPro" id="IPR052536">
    <property type="entry name" value="ABC-4_Integral_Memb_Prot"/>
</dbReference>
<keyword evidence="3 6" id="KW-0812">Transmembrane</keyword>
<feature type="transmembrane region" description="Helical" evidence="6">
    <location>
        <begin position="512"/>
        <end position="535"/>
    </location>
</feature>
<name>A0ABT7L201_9BACI</name>
<dbReference type="Pfam" id="PF02687">
    <property type="entry name" value="FtsX"/>
    <property type="match status" value="2"/>
</dbReference>
<dbReference type="EMBL" id="JASTZU010000018">
    <property type="protein sequence ID" value="MDL4839874.1"/>
    <property type="molecule type" value="Genomic_DNA"/>
</dbReference>
<gene>
    <name evidence="8" type="ORF">QQS35_05315</name>
</gene>
<protein>
    <submittedName>
        <fullName evidence="8">ABC transporter permease</fullName>
    </submittedName>
</protein>
<feature type="transmembrane region" description="Helical" evidence="6">
    <location>
        <begin position="283"/>
        <end position="303"/>
    </location>
</feature>
<evidence type="ECO:0000313" key="9">
    <source>
        <dbReference type="Proteomes" id="UP001235343"/>
    </source>
</evidence>
<evidence type="ECO:0000256" key="4">
    <source>
        <dbReference type="ARBA" id="ARBA00022989"/>
    </source>
</evidence>
<dbReference type="PIRSF" id="PIRSF018968">
    <property type="entry name" value="ABC_permease_BceB"/>
    <property type="match status" value="1"/>
</dbReference>
<evidence type="ECO:0000256" key="2">
    <source>
        <dbReference type="ARBA" id="ARBA00022475"/>
    </source>
</evidence>
<feature type="transmembrane region" description="Helical" evidence="6">
    <location>
        <begin position="53"/>
        <end position="74"/>
    </location>
</feature>
<comment type="similarity">
    <text evidence="6">Belongs to the ABC-4 integral membrane protein family.</text>
</comment>
<dbReference type="PANTHER" id="PTHR46795:SF2">
    <property type="entry name" value="ABC TRANSPORTER, PERMEASE PROTEIN"/>
    <property type="match status" value="1"/>
</dbReference>
<reference evidence="8 9" key="1">
    <citation type="submission" date="2023-06" db="EMBL/GenBank/DDBJ databases">
        <title>Aquibacillus rhizosphaerae LR5S19.</title>
        <authorList>
            <person name="Sun J.-Q."/>
        </authorList>
    </citation>
    <scope>NUCLEOTIDE SEQUENCE [LARGE SCALE GENOMIC DNA]</scope>
    <source>
        <strain evidence="8 9">LR5S19</strain>
    </source>
</reference>
<feature type="transmembrane region" description="Helical" evidence="6">
    <location>
        <begin position="146"/>
        <end position="175"/>
    </location>
</feature>
<feature type="transmembrane region" description="Helical" evidence="6">
    <location>
        <begin position="601"/>
        <end position="623"/>
    </location>
</feature>
<dbReference type="InterPro" id="IPR027022">
    <property type="entry name" value="ABC_permease_BceB-typ"/>
</dbReference>
<feature type="transmembrane region" description="Helical" evidence="6">
    <location>
        <begin position="20"/>
        <end position="41"/>
    </location>
</feature>